<feature type="coiled-coil region" evidence="1">
    <location>
        <begin position="87"/>
        <end position="114"/>
    </location>
</feature>
<dbReference type="PROSITE" id="PS51202">
    <property type="entry name" value="RCK_C"/>
    <property type="match status" value="1"/>
</dbReference>
<keyword evidence="1" id="KW-0175">Coiled coil</keyword>
<dbReference type="SUPFAM" id="SSF116726">
    <property type="entry name" value="TrkA C-terminal domain-like"/>
    <property type="match status" value="1"/>
</dbReference>
<evidence type="ECO:0000313" key="4">
    <source>
        <dbReference type="Proteomes" id="UP000248168"/>
    </source>
</evidence>
<evidence type="ECO:0000259" key="2">
    <source>
        <dbReference type="PROSITE" id="PS51202"/>
    </source>
</evidence>
<proteinExistence type="predicted"/>
<feature type="domain" description="RCK C-terminal" evidence="2">
    <location>
        <begin position="122"/>
        <end position="203"/>
    </location>
</feature>
<sequence>MRLDFLNRLQKELSVTGTALHEAVVSIAERVNRKVQILRLHWQASSVLERIDAVSHELGHQIVDQIAHRSSEHHPIDPDLSEVNGTINRATTRIQTLKQSLVELDVQIRQLKLETIHEDLLRLQQDLSQRSAGIERVLIPQRSAAVGQRIGDVPRSSSIHIATVMRGPFLLAPAEDLTFRTGDIVVLMGGQTELDHLSLWFSRRRHATSSATQSA</sequence>
<dbReference type="AlphaFoldDB" id="A0A330LBD0"/>
<dbReference type="GO" id="GO:0008324">
    <property type="term" value="F:monoatomic cation transmembrane transporter activity"/>
    <property type="evidence" value="ECO:0007669"/>
    <property type="project" value="InterPro"/>
</dbReference>
<keyword evidence="4" id="KW-1185">Reference proteome</keyword>
<protein>
    <recommendedName>
        <fullName evidence="2">RCK C-terminal domain-containing protein</fullName>
    </recommendedName>
</protein>
<dbReference type="Pfam" id="PF02080">
    <property type="entry name" value="TrkA_C"/>
    <property type="match status" value="1"/>
</dbReference>
<dbReference type="RefSeq" id="WP_121990556.1">
    <property type="nucleotide sequence ID" value="NZ_OUNR01000019.1"/>
</dbReference>
<evidence type="ECO:0000256" key="1">
    <source>
        <dbReference type="SAM" id="Coils"/>
    </source>
</evidence>
<dbReference type="EMBL" id="OUNR01000019">
    <property type="protein sequence ID" value="SPP66394.1"/>
    <property type="molecule type" value="Genomic_DNA"/>
</dbReference>
<dbReference type="InParanoid" id="A0A330LBD0"/>
<dbReference type="Gene3D" id="3.30.70.1450">
    <property type="entry name" value="Regulator of K+ conductance, C-terminal domain"/>
    <property type="match status" value="1"/>
</dbReference>
<dbReference type="OrthoDB" id="9794930at2"/>
<organism evidence="3 4">
    <name type="scientific">Nitrospira lenta</name>
    <dbReference type="NCBI Taxonomy" id="1436998"/>
    <lineage>
        <taxon>Bacteria</taxon>
        <taxon>Pseudomonadati</taxon>
        <taxon>Nitrospirota</taxon>
        <taxon>Nitrospiria</taxon>
        <taxon>Nitrospirales</taxon>
        <taxon>Nitrospiraceae</taxon>
        <taxon>Nitrospira</taxon>
    </lineage>
</organism>
<accession>A0A330LBD0</accession>
<dbReference type="GO" id="GO:0006813">
    <property type="term" value="P:potassium ion transport"/>
    <property type="evidence" value="ECO:0007669"/>
    <property type="project" value="InterPro"/>
</dbReference>
<evidence type="ECO:0000313" key="3">
    <source>
        <dbReference type="EMBL" id="SPP66394.1"/>
    </source>
</evidence>
<dbReference type="Proteomes" id="UP000248168">
    <property type="component" value="Unassembled WGS sequence"/>
</dbReference>
<dbReference type="InterPro" id="IPR036721">
    <property type="entry name" value="RCK_C_sf"/>
</dbReference>
<gene>
    <name evidence="3" type="ORF">NITLEN_60197</name>
</gene>
<name>A0A330LBD0_9BACT</name>
<reference evidence="4" key="1">
    <citation type="submission" date="2018-04" db="EMBL/GenBank/DDBJ databases">
        <authorList>
            <person name="Lucker S."/>
            <person name="Sakoula D."/>
        </authorList>
    </citation>
    <scope>NUCLEOTIDE SEQUENCE [LARGE SCALE GENOMIC DNA]</scope>
</reference>
<dbReference type="InterPro" id="IPR006037">
    <property type="entry name" value="RCK_C"/>
</dbReference>